<reference evidence="2" key="1">
    <citation type="submission" date="2019-05" db="EMBL/GenBank/DDBJ databases">
        <title>Annotation for the trematode Paragonimus heterotremus.</title>
        <authorList>
            <person name="Choi Y.-J."/>
        </authorList>
    </citation>
    <scope>NUCLEOTIDE SEQUENCE</scope>
    <source>
        <strain evidence="2">LC</strain>
    </source>
</reference>
<dbReference type="InterPro" id="IPR001372">
    <property type="entry name" value="Dynein_light_chain_typ-1/2"/>
</dbReference>
<organism evidence="2 3">
    <name type="scientific">Paragonimus heterotremus</name>
    <dbReference type="NCBI Taxonomy" id="100268"/>
    <lineage>
        <taxon>Eukaryota</taxon>
        <taxon>Metazoa</taxon>
        <taxon>Spiralia</taxon>
        <taxon>Lophotrochozoa</taxon>
        <taxon>Platyhelminthes</taxon>
        <taxon>Trematoda</taxon>
        <taxon>Digenea</taxon>
        <taxon>Plagiorchiida</taxon>
        <taxon>Troglotremata</taxon>
        <taxon>Troglotrematidae</taxon>
        <taxon>Paragonimus</taxon>
    </lineage>
</organism>
<evidence type="ECO:0000313" key="2">
    <source>
        <dbReference type="EMBL" id="KAF5403928.1"/>
    </source>
</evidence>
<accession>A0A8J4WIK6</accession>
<feature type="compositionally biased region" description="Polar residues" evidence="1">
    <location>
        <begin position="18"/>
        <end position="28"/>
    </location>
</feature>
<dbReference type="Proteomes" id="UP000748531">
    <property type="component" value="Unassembled WGS sequence"/>
</dbReference>
<dbReference type="OrthoDB" id="10033309at2759"/>
<evidence type="ECO:0000256" key="1">
    <source>
        <dbReference type="SAM" id="MobiDB-lite"/>
    </source>
</evidence>
<feature type="region of interest" description="Disordered" evidence="1">
    <location>
        <begin position="296"/>
        <end position="319"/>
    </location>
</feature>
<name>A0A8J4WIK6_9TREM</name>
<dbReference type="GO" id="GO:0007017">
    <property type="term" value="P:microtubule-based process"/>
    <property type="evidence" value="ECO:0007669"/>
    <property type="project" value="InterPro"/>
</dbReference>
<keyword evidence="3" id="KW-1185">Reference proteome</keyword>
<feature type="compositionally biased region" description="Basic residues" evidence="1">
    <location>
        <begin position="156"/>
        <end position="166"/>
    </location>
</feature>
<dbReference type="SMART" id="SM01375">
    <property type="entry name" value="Dynein_light"/>
    <property type="match status" value="1"/>
</dbReference>
<feature type="region of interest" description="Disordered" evidence="1">
    <location>
        <begin position="87"/>
        <end position="110"/>
    </location>
</feature>
<evidence type="ECO:0000313" key="3">
    <source>
        <dbReference type="Proteomes" id="UP000748531"/>
    </source>
</evidence>
<comment type="caution">
    <text evidence="2">The sequence shown here is derived from an EMBL/GenBank/DDBJ whole genome shotgun (WGS) entry which is preliminary data.</text>
</comment>
<dbReference type="InterPro" id="IPR037177">
    <property type="entry name" value="DLC_sf"/>
</dbReference>
<dbReference type="AlphaFoldDB" id="A0A8J4WIK6"/>
<dbReference type="Pfam" id="PF01221">
    <property type="entry name" value="Dynein_light"/>
    <property type="match status" value="1"/>
</dbReference>
<dbReference type="SUPFAM" id="SSF54648">
    <property type="entry name" value="DLC"/>
    <property type="match status" value="1"/>
</dbReference>
<dbReference type="Gene3D" id="3.30.740.10">
    <property type="entry name" value="Protein Inhibitor Of Neuronal Nitric Oxide Synthase"/>
    <property type="match status" value="1"/>
</dbReference>
<dbReference type="CDD" id="cd21450">
    <property type="entry name" value="DLC-like_DYNLL1-like"/>
    <property type="match status" value="1"/>
</dbReference>
<dbReference type="GO" id="GO:0030286">
    <property type="term" value="C:dynein complex"/>
    <property type="evidence" value="ECO:0007669"/>
    <property type="project" value="InterPro"/>
</dbReference>
<gene>
    <name evidence="2" type="ORF">PHET_02290</name>
</gene>
<feature type="compositionally biased region" description="Basic and acidic residues" evidence="1">
    <location>
        <begin position="1"/>
        <end position="17"/>
    </location>
</feature>
<feature type="region of interest" description="Disordered" evidence="1">
    <location>
        <begin position="141"/>
        <end position="174"/>
    </location>
</feature>
<feature type="region of interest" description="Disordered" evidence="1">
    <location>
        <begin position="1"/>
        <end position="31"/>
    </location>
</feature>
<proteinExistence type="predicted"/>
<sequence length="449" mass="50481">MSESPVDERRAESHQDQTVRFNMPSSRAQSEEKIVHVAVPAGSEKVIGIRQLSKNPKTGSVHILPLTVNTGDRPVSRVSEMELQREVIRRQTKADSRHSRSGKSQDEIRQRSQVFTTVSGDDDAGRVLSCLEVSLGDQSRTPTRISIQHDTDTTKKTGRSPRKSKSRERTSWLSSKTDYEKSAKWRLSSIFAPESPKRHGSRHLRKTRSMTIQPSQITPAWNPYTQAPLNYYPTFFPTGCPKCAESLHTPAKCISQEGFVNQPVTYVPYPTNNFANFPVPQYSVETIPPQVRRPTPQNPYYHHHHHALSNRGKTPSGRTVETERPLHMMSQGTLFSTSAEDLGIVDQENGDRTLDLMEIEYATMVDDDGGTRLSPKTLHSIIKLAKECSKTSEQIEEIAKQLKLALDDRLGEKWHVIVGDDTFGSNLASLPGALANFKIDKNVFLVWQT</sequence>
<protein>
    <submittedName>
        <fullName evidence="2">Uncharacterized protein</fullName>
    </submittedName>
</protein>
<dbReference type="EMBL" id="LUCH01000969">
    <property type="protein sequence ID" value="KAF5403928.1"/>
    <property type="molecule type" value="Genomic_DNA"/>
</dbReference>